<accession>A0A1D2NDA0</accession>
<dbReference type="PANTHER" id="PTHR13243:SF1">
    <property type="entry name" value="NUCLEOLAR PROTEIN 16"/>
    <property type="match status" value="1"/>
</dbReference>
<keyword evidence="6" id="KW-1185">Reference proteome</keyword>
<proteinExistence type="inferred from homology"/>
<dbReference type="EMBL" id="LJIJ01000082">
    <property type="protein sequence ID" value="ODN03222.1"/>
    <property type="molecule type" value="Genomic_DNA"/>
</dbReference>
<organism evidence="5 6">
    <name type="scientific">Orchesella cincta</name>
    <name type="common">Springtail</name>
    <name type="synonym">Podura cincta</name>
    <dbReference type="NCBI Taxonomy" id="48709"/>
    <lineage>
        <taxon>Eukaryota</taxon>
        <taxon>Metazoa</taxon>
        <taxon>Ecdysozoa</taxon>
        <taxon>Arthropoda</taxon>
        <taxon>Hexapoda</taxon>
        <taxon>Collembola</taxon>
        <taxon>Entomobryomorpha</taxon>
        <taxon>Entomobryoidea</taxon>
        <taxon>Orchesellidae</taxon>
        <taxon>Orchesellinae</taxon>
        <taxon>Orchesella</taxon>
    </lineage>
</organism>
<evidence type="ECO:0000313" key="5">
    <source>
        <dbReference type="EMBL" id="ODN03222.1"/>
    </source>
</evidence>
<dbReference type="GO" id="GO:0042273">
    <property type="term" value="P:ribosomal large subunit biogenesis"/>
    <property type="evidence" value="ECO:0007669"/>
    <property type="project" value="TreeGrafter"/>
</dbReference>
<dbReference type="InterPro" id="IPR019002">
    <property type="entry name" value="Ribosome_biogenesis_Nop16"/>
</dbReference>
<dbReference type="Proteomes" id="UP000094527">
    <property type="component" value="Unassembled WGS sequence"/>
</dbReference>
<dbReference type="Pfam" id="PF09420">
    <property type="entry name" value="Nop16"/>
    <property type="match status" value="1"/>
</dbReference>
<comment type="subcellular location">
    <subcellularLocation>
        <location evidence="1">Nucleus</location>
        <location evidence="1">Nucleolus</location>
    </subcellularLocation>
</comment>
<dbReference type="AlphaFoldDB" id="A0A1D2NDA0"/>
<reference evidence="5 6" key="1">
    <citation type="journal article" date="2016" name="Genome Biol. Evol.">
        <title>Gene Family Evolution Reflects Adaptation to Soil Environmental Stressors in the Genome of the Collembolan Orchesella cincta.</title>
        <authorList>
            <person name="Faddeeva-Vakhrusheva A."/>
            <person name="Derks M.F."/>
            <person name="Anvar S.Y."/>
            <person name="Agamennone V."/>
            <person name="Suring W."/>
            <person name="Smit S."/>
            <person name="van Straalen N.M."/>
            <person name="Roelofs D."/>
        </authorList>
    </citation>
    <scope>NUCLEOTIDE SEQUENCE [LARGE SCALE GENOMIC DNA]</scope>
    <source>
        <tissue evidence="5">Mixed pool</tissue>
    </source>
</reference>
<evidence type="ECO:0000313" key="6">
    <source>
        <dbReference type="Proteomes" id="UP000094527"/>
    </source>
</evidence>
<dbReference type="GO" id="GO:0005730">
    <property type="term" value="C:nucleolus"/>
    <property type="evidence" value="ECO:0007669"/>
    <property type="project" value="UniProtKB-SubCell"/>
</dbReference>
<dbReference type="PANTHER" id="PTHR13243">
    <property type="entry name" value="HSPC111 PROTEIN-RELATED"/>
    <property type="match status" value="1"/>
</dbReference>
<comment type="similarity">
    <text evidence="2">Belongs to the NOP16 family.</text>
</comment>
<evidence type="ECO:0000256" key="4">
    <source>
        <dbReference type="ARBA" id="ARBA00023242"/>
    </source>
</evidence>
<sequence>MDKHGENFEAMAKDHTNYYQETAAQLRKQIERLKNIPQQWVAYLKSR</sequence>
<keyword evidence="4" id="KW-0539">Nucleus</keyword>
<evidence type="ECO:0000256" key="1">
    <source>
        <dbReference type="ARBA" id="ARBA00004604"/>
    </source>
</evidence>
<protein>
    <recommendedName>
        <fullName evidence="3">Nucleolar protein 16</fullName>
    </recommendedName>
</protein>
<evidence type="ECO:0000256" key="3">
    <source>
        <dbReference type="ARBA" id="ARBA00015522"/>
    </source>
</evidence>
<feature type="non-terminal residue" evidence="5">
    <location>
        <position position="47"/>
    </location>
</feature>
<name>A0A1D2NDA0_ORCCI</name>
<evidence type="ECO:0000256" key="2">
    <source>
        <dbReference type="ARBA" id="ARBA00008479"/>
    </source>
</evidence>
<gene>
    <name evidence="5" type="ORF">Ocin01_03468</name>
</gene>
<comment type="caution">
    <text evidence="5">The sequence shown here is derived from an EMBL/GenBank/DDBJ whole genome shotgun (WGS) entry which is preliminary data.</text>
</comment>
<dbReference type="OrthoDB" id="285729at2759"/>